<dbReference type="Gene3D" id="3.10.180.10">
    <property type="entry name" value="2,3-Dihydroxybiphenyl 1,2-Dioxygenase, domain 1"/>
    <property type="match status" value="2"/>
</dbReference>
<feature type="domain" description="VOC" evidence="1">
    <location>
        <begin position="135"/>
        <end position="245"/>
    </location>
</feature>
<dbReference type="InterPro" id="IPR029068">
    <property type="entry name" value="Glyas_Bleomycin-R_OHBP_Dase"/>
</dbReference>
<evidence type="ECO:0000313" key="2">
    <source>
        <dbReference type="EMBL" id="ROP33196.1"/>
    </source>
</evidence>
<name>A0A3N1GSU8_9ACTN</name>
<dbReference type="SUPFAM" id="SSF54593">
    <property type="entry name" value="Glyoxalase/Bleomycin resistance protein/Dihydroxybiphenyl dioxygenase"/>
    <property type="match status" value="2"/>
</dbReference>
<feature type="domain" description="VOC" evidence="1">
    <location>
        <begin position="18"/>
        <end position="121"/>
    </location>
</feature>
<accession>A0A3N1GSU8</accession>
<dbReference type="PANTHER" id="PTHR33993:SF14">
    <property type="entry name" value="GB|AAF24581.1"/>
    <property type="match status" value="1"/>
</dbReference>
<sequence length="268" mass="28689">MERRKVRPMRIRGFAPGTPCWVELASADPARAADFYTRLFGWELAGDRFTLQGRAVAGLTRVRADRPVGWMTYLTEHNLESSIMRVREAGGSLVSEPADHNGGRSAVIADPAGARLGIWEPRGFTGTQLGGEPSTMTFPELLTDDAVAAANFYGQAFGWLLRDEYGSDGTRGEWITTAHDAMAGLAPSRGGSWWRAAFQVADCVETLEDARAYGATVVSGATAMGFGTYAELLDPAGVPFSIAAPAAIPIELTMSYTPQSGMELTFGA</sequence>
<evidence type="ECO:0000259" key="1">
    <source>
        <dbReference type="PROSITE" id="PS51819"/>
    </source>
</evidence>
<proteinExistence type="predicted"/>
<dbReference type="AlphaFoldDB" id="A0A3N1GSU8"/>
<dbReference type="InterPro" id="IPR037523">
    <property type="entry name" value="VOC_core"/>
</dbReference>
<dbReference type="InterPro" id="IPR052164">
    <property type="entry name" value="Anthracycline_SecMetBiosynth"/>
</dbReference>
<comment type="caution">
    <text evidence="2">The sequence shown here is derived from an EMBL/GenBank/DDBJ whole genome shotgun (WGS) entry which is preliminary data.</text>
</comment>
<gene>
    <name evidence="2" type="ORF">EDD30_6165</name>
</gene>
<reference evidence="2 3" key="1">
    <citation type="submission" date="2018-11" db="EMBL/GenBank/DDBJ databases">
        <title>Sequencing the genomes of 1000 actinobacteria strains.</title>
        <authorList>
            <person name="Klenk H.-P."/>
        </authorList>
    </citation>
    <scope>NUCLEOTIDE SEQUENCE [LARGE SCALE GENOMIC DNA]</scope>
    <source>
        <strain evidence="2 3">DSM 43634</strain>
    </source>
</reference>
<evidence type="ECO:0000313" key="3">
    <source>
        <dbReference type="Proteomes" id="UP000271683"/>
    </source>
</evidence>
<dbReference type="Proteomes" id="UP000271683">
    <property type="component" value="Unassembled WGS sequence"/>
</dbReference>
<dbReference type="InterPro" id="IPR041581">
    <property type="entry name" value="Glyoxalase_6"/>
</dbReference>
<dbReference type="EMBL" id="RJKL01000001">
    <property type="protein sequence ID" value="ROP33196.1"/>
    <property type="molecule type" value="Genomic_DNA"/>
</dbReference>
<organism evidence="2 3">
    <name type="scientific">Couchioplanes caeruleus</name>
    <dbReference type="NCBI Taxonomy" id="56438"/>
    <lineage>
        <taxon>Bacteria</taxon>
        <taxon>Bacillati</taxon>
        <taxon>Actinomycetota</taxon>
        <taxon>Actinomycetes</taxon>
        <taxon>Micromonosporales</taxon>
        <taxon>Micromonosporaceae</taxon>
        <taxon>Couchioplanes</taxon>
    </lineage>
</organism>
<dbReference type="PANTHER" id="PTHR33993">
    <property type="entry name" value="GLYOXALASE-RELATED"/>
    <property type="match status" value="1"/>
</dbReference>
<protein>
    <recommendedName>
        <fullName evidence="1">VOC domain-containing protein</fullName>
    </recommendedName>
</protein>
<dbReference type="CDD" id="cd07247">
    <property type="entry name" value="SgaA_N_like"/>
    <property type="match status" value="1"/>
</dbReference>
<dbReference type="PROSITE" id="PS51819">
    <property type="entry name" value="VOC"/>
    <property type="match status" value="2"/>
</dbReference>
<dbReference type="Pfam" id="PF18029">
    <property type="entry name" value="Glyoxalase_6"/>
    <property type="match status" value="2"/>
</dbReference>